<dbReference type="Proteomes" id="UP000298493">
    <property type="component" value="Unassembled WGS sequence"/>
</dbReference>
<gene>
    <name evidence="2" type="ORF">E6O75_ATG10821</name>
</gene>
<evidence type="ECO:0000256" key="1">
    <source>
        <dbReference type="SAM" id="Phobius"/>
    </source>
</evidence>
<name>A0A4Z1P0Q0_9PEZI</name>
<feature type="transmembrane region" description="Helical" evidence="1">
    <location>
        <begin position="82"/>
        <end position="102"/>
    </location>
</feature>
<dbReference type="EMBL" id="SNSC02000008">
    <property type="protein sequence ID" value="TID22027.1"/>
    <property type="molecule type" value="Genomic_DNA"/>
</dbReference>
<organism evidence="2 3">
    <name type="scientific">Venturia nashicola</name>
    <dbReference type="NCBI Taxonomy" id="86259"/>
    <lineage>
        <taxon>Eukaryota</taxon>
        <taxon>Fungi</taxon>
        <taxon>Dikarya</taxon>
        <taxon>Ascomycota</taxon>
        <taxon>Pezizomycotina</taxon>
        <taxon>Dothideomycetes</taxon>
        <taxon>Pleosporomycetidae</taxon>
        <taxon>Venturiales</taxon>
        <taxon>Venturiaceae</taxon>
        <taxon>Venturia</taxon>
    </lineage>
</organism>
<feature type="transmembrane region" description="Helical" evidence="1">
    <location>
        <begin position="42"/>
        <end position="70"/>
    </location>
</feature>
<keyword evidence="1" id="KW-0472">Membrane</keyword>
<evidence type="ECO:0000313" key="2">
    <source>
        <dbReference type="EMBL" id="TID22027.1"/>
    </source>
</evidence>
<proteinExistence type="predicted"/>
<sequence length="117" mass="13822">MDQNPETPRLWPRDHDNGVRFPHKRRWDLINLWCSINLPYLIYLHLFTFFTGLFVLTLGLCIACLAIPLARFLWRMIWLFRGWIFIQIMMSTCTTLTVLGATKLAEWGRNDLDEGGH</sequence>
<keyword evidence="1" id="KW-0812">Transmembrane</keyword>
<reference evidence="2 3" key="1">
    <citation type="submission" date="2019-04" db="EMBL/GenBank/DDBJ databases">
        <title>High contiguity whole genome sequence and gene annotation resource for two Venturia nashicola isolates.</title>
        <authorList>
            <person name="Prokchorchik M."/>
            <person name="Won K."/>
            <person name="Lee Y."/>
            <person name="Choi E.D."/>
            <person name="Segonzac C."/>
            <person name="Sohn K.H."/>
        </authorList>
    </citation>
    <scope>NUCLEOTIDE SEQUENCE [LARGE SCALE GENOMIC DNA]</scope>
    <source>
        <strain evidence="2 3">PRI2</strain>
    </source>
</reference>
<keyword evidence="1" id="KW-1133">Transmembrane helix</keyword>
<evidence type="ECO:0000313" key="3">
    <source>
        <dbReference type="Proteomes" id="UP000298493"/>
    </source>
</evidence>
<dbReference type="AlphaFoldDB" id="A0A4Z1P0Q0"/>
<comment type="caution">
    <text evidence="2">The sequence shown here is derived from an EMBL/GenBank/DDBJ whole genome shotgun (WGS) entry which is preliminary data.</text>
</comment>
<keyword evidence="3" id="KW-1185">Reference proteome</keyword>
<accession>A0A4Z1P0Q0</accession>
<protein>
    <submittedName>
        <fullName evidence="2">Uncharacterized protein</fullName>
    </submittedName>
</protein>